<reference evidence="1" key="1">
    <citation type="submission" date="2020-08" db="EMBL/GenBank/DDBJ databases">
        <title>Genomic Encyclopedia of Type Strains, Phase IV (KMG-V): Genome sequencing to study the core and pangenomes of soil and plant-associated prokaryotes.</title>
        <authorList>
            <person name="Whitman W."/>
        </authorList>
    </citation>
    <scope>NUCLEOTIDE SEQUENCE [LARGE SCALE GENOMIC DNA]</scope>
    <source>
        <strain evidence="1">M8UP27</strain>
    </source>
</reference>
<evidence type="ECO:0000313" key="1">
    <source>
        <dbReference type="EMBL" id="MBB5317222.1"/>
    </source>
</evidence>
<name>A0A7W8IHF5_9BACT</name>
<keyword evidence="2" id="KW-1185">Reference proteome</keyword>
<gene>
    <name evidence="1" type="ORF">HDF09_001891</name>
</gene>
<accession>A0A7W8IHF5</accession>
<comment type="caution">
    <text evidence="1">The sequence shown here is derived from an EMBL/GenBank/DDBJ whole genome shotgun (WGS) entry which is preliminary data.</text>
</comment>
<dbReference type="EMBL" id="JACHDY010000002">
    <property type="protein sequence ID" value="MBB5317222.1"/>
    <property type="molecule type" value="Genomic_DNA"/>
</dbReference>
<proteinExistence type="predicted"/>
<sequence>MQHLLRHVAVSRKVFVEFGVENYTESNTRFLLTNHNWAGLVIDGSSKHVDYIKNDDIYWRYNLKAENSFITRDNVNNLILRNGIEGPIGLLSVDIDGNDYWVWEAINVIIPSVVVLEYNSRFGPERSVTVPYDASFVRGNAHRSNIYYGASLAALCLLSERKGYSFVGCNTAGNNAFFVRKELRPPTLPELTSIQGFKKSQFRESRDPDGRVAVMTDSQELAILNQLPLVEVS</sequence>
<dbReference type="Proteomes" id="UP000568106">
    <property type="component" value="Unassembled WGS sequence"/>
</dbReference>
<protein>
    <submittedName>
        <fullName evidence="1">Uncharacterized protein</fullName>
    </submittedName>
</protein>
<organism evidence="1 2">
    <name type="scientific">Tunturiibacter empetritectus</name>
    <dbReference type="NCBI Taxonomy" id="3069691"/>
    <lineage>
        <taxon>Bacteria</taxon>
        <taxon>Pseudomonadati</taxon>
        <taxon>Acidobacteriota</taxon>
        <taxon>Terriglobia</taxon>
        <taxon>Terriglobales</taxon>
        <taxon>Acidobacteriaceae</taxon>
        <taxon>Tunturiibacter</taxon>
    </lineage>
</organism>
<evidence type="ECO:0000313" key="2">
    <source>
        <dbReference type="Proteomes" id="UP000568106"/>
    </source>
</evidence>
<dbReference type="AlphaFoldDB" id="A0A7W8IHF5"/>